<reference evidence="2 3" key="1">
    <citation type="submission" date="2019-10" db="EMBL/GenBank/DDBJ databases">
        <authorList>
            <consortium name="Melissa Lawson"/>
            <person name="O'neill I."/>
        </authorList>
    </citation>
    <scope>NUCLEOTIDE SEQUENCE [LARGE SCALE GENOMIC DNA]</scope>
    <source>
        <strain evidence="2">LH_24</strain>
    </source>
</reference>
<accession>A0ABD7VQI5</accession>
<evidence type="ECO:0000313" key="2">
    <source>
        <dbReference type="EMBL" id="VWQ17398.1"/>
    </source>
</evidence>
<evidence type="ECO:0000313" key="3">
    <source>
        <dbReference type="Proteomes" id="UP000494173"/>
    </source>
</evidence>
<evidence type="ECO:0000256" key="1">
    <source>
        <dbReference type="SAM" id="MobiDB-lite"/>
    </source>
</evidence>
<feature type="region of interest" description="Disordered" evidence="1">
    <location>
        <begin position="1"/>
        <end position="23"/>
    </location>
</feature>
<dbReference type="EMBL" id="CABWKB010000012">
    <property type="protein sequence ID" value="VWQ17398.1"/>
    <property type="molecule type" value="Genomic_DNA"/>
</dbReference>
<proteinExistence type="predicted"/>
<organism evidence="2 3">
    <name type="scientific">Bifidobacterium breve</name>
    <dbReference type="NCBI Taxonomy" id="1685"/>
    <lineage>
        <taxon>Bacteria</taxon>
        <taxon>Bacillati</taxon>
        <taxon>Actinomycetota</taxon>
        <taxon>Actinomycetes</taxon>
        <taxon>Bifidobacteriales</taxon>
        <taxon>Bifidobacteriaceae</taxon>
        <taxon>Bifidobacterium</taxon>
    </lineage>
</organism>
<name>A0ABD7VQI5_BIFBR</name>
<gene>
    <name evidence="2" type="ORF">BIFLH24_00704</name>
</gene>
<sequence length="38" mass="4585">MHTLQEYGSMFKNRAKTERHTSRELCGKSHFAWDNMQK</sequence>
<dbReference type="Proteomes" id="UP000494173">
    <property type="component" value="Unassembled WGS sequence"/>
</dbReference>
<protein>
    <submittedName>
        <fullName evidence="2">Uncharacterized protein</fullName>
    </submittedName>
</protein>
<dbReference type="AlphaFoldDB" id="A0ABD7VQI5"/>
<comment type="caution">
    <text evidence="2">The sequence shown here is derived from an EMBL/GenBank/DDBJ whole genome shotgun (WGS) entry which is preliminary data.</text>
</comment>